<dbReference type="EMBL" id="RJTM01000002">
    <property type="protein sequence ID" value="RNL95238.1"/>
    <property type="molecule type" value="Genomic_DNA"/>
</dbReference>
<evidence type="ECO:0000256" key="6">
    <source>
        <dbReference type="ARBA" id="ARBA00023136"/>
    </source>
</evidence>
<keyword evidence="5 7" id="KW-1133">Transmembrane helix</keyword>
<feature type="transmembrane region" description="Helical" evidence="7">
    <location>
        <begin position="77"/>
        <end position="95"/>
    </location>
</feature>
<gene>
    <name evidence="8" type="ORF">ED312_01195</name>
</gene>
<dbReference type="RefSeq" id="WP_123214150.1">
    <property type="nucleotide sequence ID" value="NZ_RJTM01000002.1"/>
</dbReference>
<dbReference type="GO" id="GO:0005886">
    <property type="term" value="C:plasma membrane"/>
    <property type="evidence" value="ECO:0007669"/>
    <property type="project" value="UniProtKB-SubCell"/>
</dbReference>
<feature type="transmembrane region" description="Helical" evidence="7">
    <location>
        <begin position="49"/>
        <end position="70"/>
    </location>
</feature>
<name>A0A3N0F501_SINP1</name>
<keyword evidence="3" id="KW-1003">Cell membrane</keyword>
<proteinExistence type="inferred from homology"/>
<dbReference type="Proteomes" id="UP000267469">
    <property type="component" value="Unassembled WGS sequence"/>
</dbReference>
<comment type="subcellular location">
    <subcellularLocation>
        <location evidence="1">Cell membrane</location>
        <topology evidence="1">Multi-pass membrane protein</topology>
    </subcellularLocation>
</comment>
<reference evidence="8 9" key="1">
    <citation type="submission" date="2018-10" db="EMBL/GenBank/DDBJ databases">
        <title>Sinomicrobium pectinilyticum sp. nov., a pectinase-producing bacterium isolated from alkaline and saline soil, and emended description of the genus Sinomicrobium.</title>
        <authorList>
            <person name="Cheng B."/>
            <person name="Li C."/>
            <person name="Lai Q."/>
            <person name="Du M."/>
            <person name="Shao Z."/>
            <person name="Xu P."/>
            <person name="Yang C."/>
        </authorList>
    </citation>
    <scope>NUCLEOTIDE SEQUENCE [LARGE SCALE GENOMIC DNA]</scope>
    <source>
        <strain evidence="8 9">5DNS001</strain>
    </source>
</reference>
<dbReference type="Pfam" id="PF07681">
    <property type="entry name" value="DoxX"/>
    <property type="match status" value="1"/>
</dbReference>
<keyword evidence="4 7" id="KW-0812">Transmembrane</keyword>
<protein>
    <submittedName>
        <fullName evidence="8">DoxX family protein</fullName>
    </submittedName>
</protein>
<evidence type="ECO:0000256" key="3">
    <source>
        <dbReference type="ARBA" id="ARBA00022475"/>
    </source>
</evidence>
<dbReference type="PANTHER" id="PTHR33452:SF1">
    <property type="entry name" value="INNER MEMBRANE PROTEIN YPHA-RELATED"/>
    <property type="match status" value="1"/>
</dbReference>
<evidence type="ECO:0000256" key="5">
    <source>
        <dbReference type="ARBA" id="ARBA00022989"/>
    </source>
</evidence>
<evidence type="ECO:0000256" key="4">
    <source>
        <dbReference type="ARBA" id="ARBA00022692"/>
    </source>
</evidence>
<dbReference type="InterPro" id="IPR032808">
    <property type="entry name" value="DoxX"/>
</dbReference>
<keyword evidence="6 7" id="KW-0472">Membrane</keyword>
<comment type="caution">
    <text evidence="8">The sequence shown here is derived from an EMBL/GenBank/DDBJ whole genome shotgun (WGS) entry which is preliminary data.</text>
</comment>
<dbReference type="AlphaFoldDB" id="A0A3N0F501"/>
<evidence type="ECO:0000313" key="9">
    <source>
        <dbReference type="Proteomes" id="UP000267469"/>
    </source>
</evidence>
<dbReference type="OrthoDB" id="346004at2"/>
<keyword evidence="9" id="KW-1185">Reference proteome</keyword>
<sequence length="145" mass="16968">MNRKKRMDIALLAIRLAFGFRLIYGVSDNIMHWDRMLEFRDFLLENGFPFPLICGLISVYTQLFAGISWIIGYKVRVFSLLMLLNFTIAIIQVHLWHGDSYIQTAPAIHMLVVAFLIYFAHAGKYSADAYLEKKKKKHQRHVQTF</sequence>
<evidence type="ECO:0000256" key="2">
    <source>
        <dbReference type="ARBA" id="ARBA00006679"/>
    </source>
</evidence>
<feature type="transmembrane region" description="Helical" evidence="7">
    <location>
        <begin position="107"/>
        <end position="127"/>
    </location>
</feature>
<dbReference type="PANTHER" id="PTHR33452">
    <property type="entry name" value="OXIDOREDUCTASE CATD-RELATED"/>
    <property type="match status" value="1"/>
</dbReference>
<comment type="similarity">
    <text evidence="2">Belongs to the DoxX family.</text>
</comment>
<evidence type="ECO:0000256" key="7">
    <source>
        <dbReference type="SAM" id="Phobius"/>
    </source>
</evidence>
<dbReference type="InterPro" id="IPR051907">
    <property type="entry name" value="DoxX-like_oxidoreductase"/>
</dbReference>
<accession>A0A3N0F501</accession>
<evidence type="ECO:0000256" key="1">
    <source>
        <dbReference type="ARBA" id="ARBA00004651"/>
    </source>
</evidence>
<evidence type="ECO:0000313" key="8">
    <source>
        <dbReference type="EMBL" id="RNL95238.1"/>
    </source>
</evidence>
<organism evidence="8 9">
    <name type="scientific">Sinomicrobium pectinilyticum</name>
    <dbReference type="NCBI Taxonomy" id="1084421"/>
    <lineage>
        <taxon>Bacteria</taxon>
        <taxon>Pseudomonadati</taxon>
        <taxon>Bacteroidota</taxon>
        <taxon>Flavobacteriia</taxon>
        <taxon>Flavobacteriales</taxon>
        <taxon>Flavobacteriaceae</taxon>
        <taxon>Sinomicrobium</taxon>
    </lineage>
</organism>